<protein>
    <submittedName>
        <fullName evidence="1">Uncharacterized protein</fullName>
    </submittedName>
</protein>
<evidence type="ECO:0000313" key="1">
    <source>
        <dbReference type="EMBL" id="KLO17297.1"/>
    </source>
</evidence>
<organism evidence="1 2">
    <name type="scientific">Schizopora paradoxa</name>
    <dbReference type="NCBI Taxonomy" id="27342"/>
    <lineage>
        <taxon>Eukaryota</taxon>
        <taxon>Fungi</taxon>
        <taxon>Dikarya</taxon>
        <taxon>Basidiomycota</taxon>
        <taxon>Agaricomycotina</taxon>
        <taxon>Agaricomycetes</taxon>
        <taxon>Hymenochaetales</taxon>
        <taxon>Schizoporaceae</taxon>
        <taxon>Schizopora</taxon>
    </lineage>
</organism>
<reference evidence="1 2" key="1">
    <citation type="submission" date="2015-04" db="EMBL/GenBank/DDBJ databases">
        <title>Complete genome sequence of Schizopora paradoxa KUC8140, a cosmopolitan wood degrader in East Asia.</title>
        <authorList>
            <consortium name="DOE Joint Genome Institute"/>
            <person name="Min B."/>
            <person name="Park H."/>
            <person name="Jang Y."/>
            <person name="Kim J.-J."/>
            <person name="Kim K.H."/>
            <person name="Pangilinan J."/>
            <person name="Lipzen A."/>
            <person name="Riley R."/>
            <person name="Grigoriev I.V."/>
            <person name="Spatafora J.W."/>
            <person name="Choi I.-G."/>
        </authorList>
    </citation>
    <scope>NUCLEOTIDE SEQUENCE [LARGE SCALE GENOMIC DNA]</scope>
    <source>
        <strain evidence="1 2">KUC8140</strain>
    </source>
</reference>
<keyword evidence="2" id="KW-1185">Reference proteome</keyword>
<sequence>MQLQETEGDLPFHVMWYISTEYSRRLDESYKVASSKAKEAPETISEHIQSQIDFEAYKEVDEQMADAFLSAPKTSMKNRTFIIPGDGPEDTMSFQVSGDDWTSRKPVWKLFYNGSSVPDRIRMDKDGLKILLVDSIAYKD</sequence>
<accession>A0A0H2S084</accession>
<dbReference type="InParanoid" id="A0A0H2S084"/>
<dbReference type="AlphaFoldDB" id="A0A0H2S084"/>
<dbReference type="EMBL" id="KQ085906">
    <property type="protein sequence ID" value="KLO17297.1"/>
    <property type="molecule type" value="Genomic_DNA"/>
</dbReference>
<gene>
    <name evidence="1" type="ORF">SCHPADRAFT_994464</name>
</gene>
<dbReference type="Proteomes" id="UP000053477">
    <property type="component" value="Unassembled WGS sequence"/>
</dbReference>
<proteinExistence type="predicted"/>
<name>A0A0H2S084_9AGAM</name>
<evidence type="ECO:0000313" key="2">
    <source>
        <dbReference type="Proteomes" id="UP000053477"/>
    </source>
</evidence>